<dbReference type="EC" id="2.1.1.-" evidence="9"/>
<keyword evidence="4" id="KW-0997">Cell inner membrane</keyword>
<evidence type="ECO:0000256" key="6">
    <source>
        <dbReference type="ARBA" id="ARBA00022989"/>
    </source>
</evidence>
<feature type="transmembrane region" description="Helical" evidence="10">
    <location>
        <begin position="236"/>
        <end position="269"/>
    </location>
</feature>
<feature type="transmembrane region" description="Helical" evidence="10">
    <location>
        <begin position="203"/>
        <end position="224"/>
    </location>
</feature>
<evidence type="ECO:0000256" key="10">
    <source>
        <dbReference type="SAM" id="Phobius"/>
    </source>
</evidence>
<dbReference type="InterPro" id="IPR014032">
    <property type="entry name" value="Peptidase_A24A_bac"/>
</dbReference>
<feature type="domain" description="Prepilin type IV endopeptidase peptidase" evidence="11">
    <location>
        <begin position="157"/>
        <end position="264"/>
    </location>
</feature>
<dbReference type="PANTHER" id="PTHR30487:SF0">
    <property type="entry name" value="PREPILIN LEADER PEPTIDASE_N-METHYLTRANSFERASE-RELATED"/>
    <property type="match status" value="1"/>
</dbReference>
<evidence type="ECO:0000256" key="7">
    <source>
        <dbReference type="ARBA" id="ARBA00023136"/>
    </source>
</evidence>
<feature type="transmembrane region" description="Helical" evidence="10">
    <location>
        <begin position="180"/>
        <end position="197"/>
    </location>
</feature>
<evidence type="ECO:0000259" key="11">
    <source>
        <dbReference type="Pfam" id="PF01478"/>
    </source>
</evidence>
<comment type="similarity">
    <text evidence="2 8">Belongs to the peptidase A24 family.</text>
</comment>
<evidence type="ECO:0000313" key="13">
    <source>
        <dbReference type="EMBL" id="MCQ4164403.1"/>
    </source>
</evidence>
<dbReference type="EC" id="3.4.23.43" evidence="9"/>
<dbReference type="Pfam" id="PF01478">
    <property type="entry name" value="Peptidase_A24"/>
    <property type="match status" value="1"/>
</dbReference>
<keyword evidence="9" id="KW-0808">Transferase</keyword>
<comment type="caution">
    <text evidence="13">The sequence shown here is derived from an EMBL/GenBank/DDBJ whole genome shotgun (WGS) entry which is preliminary data.</text>
</comment>
<dbReference type="InterPro" id="IPR000045">
    <property type="entry name" value="Prepilin_IV_endopep_pep"/>
</dbReference>
<evidence type="ECO:0000259" key="12">
    <source>
        <dbReference type="Pfam" id="PF06750"/>
    </source>
</evidence>
<keyword evidence="9" id="KW-0645">Protease</keyword>
<evidence type="ECO:0000256" key="2">
    <source>
        <dbReference type="ARBA" id="ARBA00005801"/>
    </source>
</evidence>
<name>A0ABT1QQ34_9GAMM</name>
<gene>
    <name evidence="13" type="ORF">NM961_06725</name>
</gene>
<dbReference type="RefSeq" id="WP_255913153.1">
    <property type="nucleotide sequence ID" value="NZ_JANFQO010000005.1"/>
</dbReference>
<dbReference type="PRINTS" id="PR00864">
    <property type="entry name" value="PREPILNPTASE"/>
</dbReference>
<dbReference type="PANTHER" id="PTHR30487">
    <property type="entry name" value="TYPE 4 PREPILIN-LIKE PROTEINS LEADER PEPTIDE-PROCESSING ENZYME"/>
    <property type="match status" value="1"/>
</dbReference>
<evidence type="ECO:0000256" key="8">
    <source>
        <dbReference type="RuleBase" id="RU003793"/>
    </source>
</evidence>
<evidence type="ECO:0000256" key="9">
    <source>
        <dbReference type="RuleBase" id="RU003794"/>
    </source>
</evidence>
<accession>A0ABT1QQ34</accession>
<evidence type="ECO:0000256" key="1">
    <source>
        <dbReference type="ARBA" id="ARBA00004429"/>
    </source>
</evidence>
<evidence type="ECO:0000256" key="3">
    <source>
        <dbReference type="ARBA" id="ARBA00022475"/>
    </source>
</evidence>
<evidence type="ECO:0000313" key="14">
    <source>
        <dbReference type="Proteomes" id="UP001165498"/>
    </source>
</evidence>
<comment type="catalytic activity">
    <reaction evidence="9">
        <text>Typically cleaves a -Gly-|-Phe- bond to release an N-terminal, basic peptide of 5-8 residues from type IV prepilin, and then N-methylates the new N-terminal amino group, the methyl donor being S-adenosyl-L-methionine.</text>
        <dbReference type="EC" id="3.4.23.43"/>
    </reaction>
</comment>
<keyword evidence="5 9" id="KW-0812">Transmembrane</keyword>
<sequence>MIETLGEGWPLLAVASLFGLLVGSFLNVVILRLPQRLLHDWRGQSRELLGLGPEPALMQNVAEPGAIPFDEDLPPAAEPEAPPDLVFKPSHCMHCKHALAPLDNIPLLSWLALGGRCRYCRTPISVQYPLIEALAALAALAVVWQYGFSLQSAAGLALSFSLIALAGIDFRTQLLPDQITLPLLWAGLLLALLPVSVTPAQAILGAAIGYLSLWSVYWVFKLATGKEGMGYGDFKLLAALGAWMGPMSLLPIILLSSLVGAVIGSLVLFLRDKDSSTPIPFGPFIAAAGWIQYVWGAELLRLYERLLLG</sequence>
<evidence type="ECO:0000256" key="4">
    <source>
        <dbReference type="ARBA" id="ARBA00022519"/>
    </source>
</evidence>
<dbReference type="EMBL" id="JANFQO010000005">
    <property type="protein sequence ID" value="MCQ4164403.1"/>
    <property type="molecule type" value="Genomic_DNA"/>
</dbReference>
<keyword evidence="9" id="KW-0378">Hydrolase</keyword>
<evidence type="ECO:0000256" key="5">
    <source>
        <dbReference type="ARBA" id="ARBA00022692"/>
    </source>
</evidence>
<dbReference type="InterPro" id="IPR050882">
    <property type="entry name" value="Prepilin_peptidase/N-MTase"/>
</dbReference>
<comment type="subcellular location">
    <subcellularLocation>
        <location evidence="1">Cell inner membrane</location>
        <topology evidence="1">Multi-pass membrane protein</topology>
    </subcellularLocation>
    <subcellularLocation>
        <location evidence="9">Cell membrane</location>
        <topology evidence="9">Multi-pass membrane protein</topology>
    </subcellularLocation>
</comment>
<keyword evidence="3" id="KW-1003">Cell membrane</keyword>
<proteinExistence type="inferred from homology"/>
<dbReference type="Gene3D" id="1.20.120.1220">
    <property type="match status" value="1"/>
</dbReference>
<keyword evidence="9" id="KW-0511">Multifunctional enzyme</keyword>
<keyword evidence="9" id="KW-0489">Methyltransferase</keyword>
<reference evidence="13" key="1">
    <citation type="submission" date="2022-07" db="EMBL/GenBank/DDBJ databases">
        <title>Tahibacter sp., a new gammaproteobacterium isolated from the silt sample collected at pig farm.</title>
        <authorList>
            <person name="Chen H."/>
        </authorList>
    </citation>
    <scope>NUCLEOTIDE SEQUENCE</scope>
    <source>
        <strain evidence="13">P2K</strain>
    </source>
</reference>
<keyword evidence="6 10" id="KW-1133">Transmembrane helix</keyword>
<dbReference type="Proteomes" id="UP001165498">
    <property type="component" value="Unassembled WGS sequence"/>
</dbReference>
<feature type="transmembrane region" description="Helical" evidence="10">
    <location>
        <begin position="281"/>
        <end position="303"/>
    </location>
</feature>
<comment type="function">
    <text evidence="9">Plays an essential role in type IV pili and type II pseudopili formation by proteolytically removing the leader sequence from substrate proteins and subsequently monomethylating the alpha-amino group of the newly exposed N-terminal phenylalanine.</text>
</comment>
<dbReference type="Pfam" id="PF06750">
    <property type="entry name" value="A24_N_bact"/>
    <property type="match status" value="1"/>
</dbReference>
<feature type="transmembrane region" description="Helical" evidence="10">
    <location>
        <begin position="150"/>
        <end position="168"/>
    </location>
</feature>
<organism evidence="13 14">
    <name type="scientific">Tahibacter harae</name>
    <dbReference type="NCBI Taxonomy" id="2963937"/>
    <lineage>
        <taxon>Bacteria</taxon>
        <taxon>Pseudomonadati</taxon>
        <taxon>Pseudomonadota</taxon>
        <taxon>Gammaproteobacteria</taxon>
        <taxon>Lysobacterales</taxon>
        <taxon>Rhodanobacteraceae</taxon>
        <taxon>Tahibacter</taxon>
    </lineage>
</organism>
<protein>
    <recommendedName>
        <fullName evidence="9">Prepilin leader peptidase/N-methyltransferase</fullName>
        <ecNumber evidence="9">2.1.1.-</ecNumber>
        <ecNumber evidence="9">3.4.23.43</ecNumber>
    </recommendedName>
</protein>
<keyword evidence="7 10" id="KW-0472">Membrane</keyword>
<dbReference type="InterPro" id="IPR010627">
    <property type="entry name" value="Prepilin_pept_A24_N"/>
</dbReference>
<feature type="transmembrane region" description="Helical" evidence="10">
    <location>
        <begin position="12"/>
        <end position="33"/>
    </location>
</feature>
<feature type="domain" description="Prepilin peptidase A24 N-terminal" evidence="12">
    <location>
        <begin position="17"/>
        <end position="146"/>
    </location>
</feature>
<keyword evidence="14" id="KW-1185">Reference proteome</keyword>